<comment type="caution">
    <text evidence="15">The sequence shown here is derived from an EMBL/GenBank/DDBJ whole genome shotgun (WGS) entry which is preliminary data.</text>
</comment>
<evidence type="ECO:0000256" key="6">
    <source>
        <dbReference type="ARBA" id="ARBA00022737"/>
    </source>
</evidence>
<reference evidence="16" key="1">
    <citation type="journal article" date="2019" name="Int. J. Syst. Evol. Microbiol.">
        <title>The Global Catalogue of Microorganisms (GCM) 10K type strain sequencing project: providing services to taxonomists for standard genome sequencing and annotation.</title>
        <authorList>
            <consortium name="The Broad Institute Genomics Platform"/>
            <consortium name="The Broad Institute Genome Sequencing Center for Infectious Disease"/>
            <person name="Wu L."/>
            <person name="Ma J."/>
        </authorList>
    </citation>
    <scope>NUCLEOTIDE SEQUENCE [LARGE SCALE GENOMIC DNA]</scope>
    <source>
        <strain evidence="16">KCTC 42424</strain>
    </source>
</reference>
<evidence type="ECO:0000256" key="12">
    <source>
        <dbReference type="NCBIfam" id="TIGR04265"/>
    </source>
</evidence>
<dbReference type="PANTHER" id="PTHR21248:SF22">
    <property type="entry name" value="PHOSPHOLIPASE D"/>
    <property type="match status" value="1"/>
</dbReference>
<keyword evidence="8" id="KW-0443">Lipid metabolism</keyword>
<dbReference type="InterPro" id="IPR001736">
    <property type="entry name" value="PLipase_D/transphosphatidylase"/>
</dbReference>
<evidence type="ECO:0000313" key="16">
    <source>
        <dbReference type="Proteomes" id="UP001595722"/>
    </source>
</evidence>
<dbReference type="NCBIfam" id="TIGR04265">
    <property type="entry name" value="bac_cardiolipin"/>
    <property type="match status" value="1"/>
</dbReference>
<dbReference type="RefSeq" id="WP_376865464.1">
    <property type="nucleotide sequence ID" value="NZ_JBHRYB010000005.1"/>
</dbReference>
<feature type="transmembrane region" description="Helical" evidence="13">
    <location>
        <begin position="6"/>
        <end position="26"/>
    </location>
</feature>
<dbReference type="InterPro" id="IPR022924">
    <property type="entry name" value="Cardiolipin_synthase"/>
</dbReference>
<evidence type="ECO:0000256" key="10">
    <source>
        <dbReference type="ARBA" id="ARBA00023209"/>
    </source>
</evidence>
<keyword evidence="6" id="KW-0677">Repeat</keyword>
<proteinExistence type="predicted"/>
<dbReference type="EMBL" id="JBHRYB010000005">
    <property type="protein sequence ID" value="MFC3679708.1"/>
    <property type="molecule type" value="Genomic_DNA"/>
</dbReference>
<dbReference type="EC" id="2.7.8.-" evidence="12"/>
<accession>A0ABV7VUD7</accession>
<evidence type="ECO:0000256" key="3">
    <source>
        <dbReference type="ARBA" id="ARBA00022516"/>
    </source>
</evidence>
<dbReference type="InterPro" id="IPR025202">
    <property type="entry name" value="PLD-like_dom"/>
</dbReference>
<dbReference type="PANTHER" id="PTHR21248">
    <property type="entry name" value="CARDIOLIPIN SYNTHASE"/>
    <property type="match status" value="1"/>
</dbReference>
<feature type="domain" description="PLD phosphodiesterase" evidence="14">
    <location>
        <begin position="208"/>
        <end position="235"/>
    </location>
</feature>
<dbReference type="Pfam" id="PF13396">
    <property type="entry name" value="PLDc_N"/>
    <property type="match status" value="1"/>
</dbReference>
<evidence type="ECO:0000256" key="1">
    <source>
        <dbReference type="ARBA" id="ARBA00004651"/>
    </source>
</evidence>
<gene>
    <name evidence="15" type="primary">cls</name>
    <name evidence="15" type="ORF">ACFOMG_06245</name>
</gene>
<keyword evidence="2" id="KW-1003">Cell membrane</keyword>
<keyword evidence="11" id="KW-1208">Phospholipid metabolism</keyword>
<keyword evidence="3" id="KW-0444">Lipid biosynthesis</keyword>
<evidence type="ECO:0000256" key="2">
    <source>
        <dbReference type="ARBA" id="ARBA00022475"/>
    </source>
</evidence>
<keyword evidence="10" id="KW-0594">Phospholipid biosynthesis</keyword>
<dbReference type="Pfam" id="PF13091">
    <property type="entry name" value="PLDc_2"/>
    <property type="match status" value="2"/>
</dbReference>
<evidence type="ECO:0000313" key="15">
    <source>
        <dbReference type="EMBL" id="MFC3679708.1"/>
    </source>
</evidence>
<keyword evidence="9 13" id="KW-0472">Membrane</keyword>
<feature type="domain" description="PLD phosphodiesterase" evidence="14">
    <location>
        <begin position="383"/>
        <end position="410"/>
    </location>
</feature>
<keyword evidence="5 13" id="KW-0812">Transmembrane</keyword>
<evidence type="ECO:0000256" key="8">
    <source>
        <dbReference type="ARBA" id="ARBA00023098"/>
    </source>
</evidence>
<evidence type="ECO:0000256" key="5">
    <source>
        <dbReference type="ARBA" id="ARBA00022692"/>
    </source>
</evidence>
<protein>
    <recommendedName>
        <fullName evidence="12">Cardiolipin synthase</fullName>
        <ecNumber evidence="12">2.7.8.-</ecNumber>
    </recommendedName>
</protein>
<dbReference type="PROSITE" id="PS50035">
    <property type="entry name" value="PLD"/>
    <property type="match status" value="2"/>
</dbReference>
<organism evidence="15 16">
    <name type="scientific">Bacterioplanoides pacificum</name>
    <dbReference type="NCBI Taxonomy" id="1171596"/>
    <lineage>
        <taxon>Bacteria</taxon>
        <taxon>Pseudomonadati</taxon>
        <taxon>Pseudomonadota</taxon>
        <taxon>Gammaproteobacteria</taxon>
        <taxon>Oceanospirillales</taxon>
        <taxon>Oceanospirillaceae</taxon>
        <taxon>Bacterioplanoides</taxon>
    </lineage>
</organism>
<dbReference type="SUPFAM" id="SSF56024">
    <property type="entry name" value="Phospholipase D/nuclease"/>
    <property type="match status" value="2"/>
</dbReference>
<evidence type="ECO:0000256" key="11">
    <source>
        <dbReference type="ARBA" id="ARBA00023264"/>
    </source>
</evidence>
<feature type="transmembrane region" description="Helical" evidence="13">
    <location>
        <begin position="35"/>
        <end position="55"/>
    </location>
</feature>
<evidence type="ECO:0000259" key="14">
    <source>
        <dbReference type="PROSITE" id="PS50035"/>
    </source>
</evidence>
<keyword evidence="16" id="KW-1185">Reference proteome</keyword>
<name>A0ABV7VUD7_9GAMM</name>
<evidence type="ECO:0000256" key="13">
    <source>
        <dbReference type="SAM" id="Phobius"/>
    </source>
</evidence>
<keyword evidence="7 13" id="KW-1133">Transmembrane helix</keyword>
<dbReference type="Proteomes" id="UP001595722">
    <property type="component" value="Unassembled WGS sequence"/>
</dbReference>
<dbReference type="InterPro" id="IPR027379">
    <property type="entry name" value="CLS_N"/>
</dbReference>
<evidence type="ECO:0000256" key="9">
    <source>
        <dbReference type="ARBA" id="ARBA00023136"/>
    </source>
</evidence>
<evidence type="ECO:0000256" key="7">
    <source>
        <dbReference type="ARBA" id="ARBA00022989"/>
    </source>
</evidence>
<sequence length="466" mass="53395">MDLFDWWSITFLVYLLGIVFSLDAIWQGRTAQGTIAWGLALLLLPIVGIPLYLLFGTRKFHGYRLARRQGDTRLNALGHNIRHQLQPYALPSEAVTQPLYNFFRLPLTHSNRCSLLIDGDATFAAMQQAIDSAQHSICMQFYIVRDDDTGRQMSQRLIDKAQQGVRVYFLYDEIGSHGLSRAFLRRLQQGGVQVSQFNSWKLRHRMQLNFRNHRKLMVVDGRHSFVGGINLGDEYLAWGSEGRWRDTHVDIEGPASLPFQLSFCEDWYWATQTMPDCPWQPYAFSDTHDDAVMCINTGPADTQESASLSLCHLINQAQHRIWIATPYFIPDIPTLAALKLAALRGLDVRVLIPQQTDKWFVQHAMQSYVEDLTQMGIRFYAYQPGFMHQKVLLIDNNWSCIGSANMDNRSLRINFEANALIRGNHFAGQTETMLRRDLNDAKPLQPETSVPKRLLNKLLRLSAPLL</sequence>
<comment type="subcellular location">
    <subcellularLocation>
        <location evidence="1">Cell membrane</location>
        <topology evidence="1">Multi-pass membrane protein</topology>
    </subcellularLocation>
</comment>
<keyword evidence="4" id="KW-0808">Transferase</keyword>
<evidence type="ECO:0000256" key="4">
    <source>
        <dbReference type="ARBA" id="ARBA00022679"/>
    </source>
</evidence>
<dbReference type="Gene3D" id="3.30.870.10">
    <property type="entry name" value="Endonuclease Chain A"/>
    <property type="match status" value="2"/>
</dbReference>
<dbReference type="SMART" id="SM00155">
    <property type="entry name" value="PLDc"/>
    <property type="match status" value="2"/>
</dbReference>